<keyword evidence="1" id="KW-0472">Membrane</keyword>
<dbReference type="Proteomes" id="UP001371305">
    <property type="component" value="Unassembled WGS sequence"/>
</dbReference>
<name>A0ABU9AVP8_9BACT</name>
<keyword evidence="1" id="KW-1133">Transmembrane helix</keyword>
<evidence type="ECO:0000313" key="3">
    <source>
        <dbReference type="Proteomes" id="UP001371305"/>
    </source>
</evidence>
<proteinExistence type="predicted"/>
<comment type="caution">
    <text evidence="2">The sequence shown here is derived from an EMBL/GenBank/DDBJ whole genome shotgun (WGS) entry which is preliminary data.</text>
</comment>
<gene>
    <name evidence="2" type="ORF">WKV53_13890</name>
</gene>
<protein>
    <submittedName>
        <fullName evidence="2">Uncharacterized protein</fullName>
    </submittedName>
</protein>
<evidence type="ECO:0000256" key="1">
    <source>
        <dbReference type="SAM" id="Phobius"/>
    </source>
</evidence>
<sequence length="102" mass="10782">MNVYRKFCERVGMKPGLYGVACFVGFVGTVAAMFLQKVNGVEGAVVLCAPEMILPFLVVAVSAEGAWSERVGKVMYGNLVTIFGVFFPGAVLGMLLGAWLGG</sequence>
<reference evidence="2 3" key="1">
    <citation type="submission" date="2024-04" db="EMBL/GenBank/DDBJ databases">
        <title>Luteolibacter sp. isolated from soil.</title>
        <authorList>
            <person name="An J."/>
        </authorList>
    </citation>
    <scope>NUCLEOTIDE SEQUENCE [LARGE SCALE GENOMIC DNA]</scope>
    <source>
        <strain evidence="2 3">Y139</strain>
    </source>
</reference>
<accession>A0ABU9AVP8</accession>
<feature type="transmembrane region" description="Helical" evidence="1">
    <location>
        <begin position="75"/>
        <end position="100"/>
    </location>
</feature>
<feature type="transmembrane region" description="Helical" evidence="1">
    <location>
        <begin position="16"/>
        <end position="35"/>
    </location>
</feature>
<evidence type="ECO:0000313" key="2">
    <source>
        <dbReference type="EMBL" id="MEK7951603.1"/>
    </source>
</evidence>
<keyword evidence="3" id="KW-1185">Reference proteome</keyword>
<feature type="transmembrane region" description="Helical" evidence="1">
    <location>
        <begin position="41"/>
        <end position="63"/>
    </location>
</feature>
<dbReference type="EMBL" id="JBBUKT010000005">
    <property type="protein sequence ID" value="MEK7951603.1"/>
    <property type="molecule type" value="Genomic_DNA"/>
</dbReference>
<keyword evidence="1" id="KW-0812">Transmembrane</keyword>
<organism evidence="2 3">
    <name type="scientific">Luteolibacter soli</name>
    <dbReference type="NCBI Taxonomy" id="3135280"/>
    <lineage>
        <taxon>Bacteria</taxon>
        <taxon>Pseudomonadati</taxon>
        <taxon>Verrucomicrobiota</taxon>
        <taxon>Verrucomicrobiia</taxon>
        <taxon>Verrucomicrobiales</taxon>
        <taxon>Verrucomicrobiaceae</taxon>
        <taxon>Luteolibacter</taxon>
    </lineage>
</organism>